<reference evidence="6" key="1">
    <citation type="journal article" date="2008" name="J. Bacteriol.">
        <title>The pangenome structure of Escherichia coli: comparative genomic analysis of E. coli commensal and pathogenic isolates.</title>
        <authorList>
            <person name="Rasko D.A."/>
            <person name="Rosovitz M.J."/>
            <person name="Myers G.S."/>
            <person name="Mongodin E.F."/>
            <person name="Fricke W.F."/>
            <person name="Gajer P."/>
            <person name="Crabtree J."/>
            <person name="Sebaihia M."/>
            <person name="Thomson N.R."/>
            <person name="Chaudhuri R."/>
            <person name="Henderson I.R."/>
            <person name="Sperandio V."/>
            <person name="Ravel J."/>
        </authorList>
    </citation>
    <scope>NUCLEOTIDE SEQUENCE [LARGE SCALE GENOMIC DNA]</scope>
    <source>
        <strain evidence="6">E24377A / ETEC</strain>
    </source>
</reference>
<accession>A7ZH45</accession>
<dbReference type="AlphaFoldDB" id="A7ZH45"/>
<comment type="similarity">
    <text evidence="1">Belongs to the N(4)/N(6)-methyltransferase family.</text>
</comment>
<geneLocation type="plasmid" evidence="5 6">
    <name>pETEC_74</name>
</geneLocation>
<name>A7ZH45_ECO24</name>
<feature type="domain" description="DNA methylase N-4/N-6" evidence="4">
    <location>
        <begin position="21"/>
        <end position="116"/>
    </location>
</feature>
<dbReference type="KEGG" id="ecw:EcE24377A_E0028"/>
<dbReference type="InterPro" id="IPR002052">
    <property type="entry name" value="DNA_methylase_N6_adenine_CS"/>
</dbReference>
<dbReference type="InterPro" id="IPR029063">
    <property type="entry name" value="SAM-dependent_MTases_sf"/>
</dbReference>
<evidence type="ECO:0000256" key="3">
    <source>
        <dbReference type="ARBA" id="ARBA00022679"/>
    </source>
</evidence>
<dbReference type="EMBL" id="CP000799">
    <property type="protein sequence ID" value="ABV16425.1"/>
    <property type="molecule type" value="Genomic_DNA"/>
</dbReference>
<keyword evidence="6" id="KW-1185">Reference proteome</keyword>
<evidence type="ECO:0000256" key="1">
    <source>
        <dbReference type="ARBA" id="ARBA00006594"/>
    </source>
</evidence>
<evidence type="ECO:0000313" key="5">
    <source>
        <dbReference type="EMBL" id="ABV16425.1"/>
    </source>
</evidence>
<dbReference type="Gene3D" id="3.40.50.150">
    <property type="entry name" value="Vaccinia Virus protein VP39"/>
    <property type="match status" value="1"/>
</dbReference>
<dbReference type="GO" id="GO:0032259">
    <property type="term" value="P:methylation"/>
    <property type="evidence" value="ECO:0007669"/>
    <property type="project" value="UniProtKB-KW"/>
</dbReference>
<dbReference type="SUPFAM" id="SSF53335">
    <property type="entry name" value="S-adenosyl-L-methionine-dependent methyltransferases"/>
    <property type="match status" value="1"/>
</dbReference>
<keyword evidence="3" id="KW-0808">Transferase</keyword>
<dbReference type="HOGENOM" id="CLU_1064509_0_0_6"/>
<evidence type="ECO:0000313" key="6">
    <source>
        <dbReference type="Proteomes" id="UP000001122"/>
    </source>
</evidence>
<dbReference type="GO" id="GO:0008170">
    <property type="term" value="F:N-methyltransferase activity"/>
    <property type="evidence" value="ECO:0007669"/>
    <property type="project" value="InterPro"/>
</dbReference>
<keyword evidence="2 5" id="KW-0489">Methyltransferase</keyword>
<dbReference type="GO" id="GO:0003677">
    <property type="term" value="F:DNA binding"/>
    <property type="evidence" value="ECO:0007669"/>
    <property type="project" value="InterPro"/>
</dbReference>
<organism evidence="5 6">
    <name type="scientific">Escherichia coli O139:H28 (strain E24377A / ETEC)</name>
    <dbReference type="NCBI Taxonomy" id="331111"/>
    <lineage>
        <taxon>Bacteria</taxon>
        <taxon>Pseudomonadati</taxon>
        <taxon>Pseudomonadota</taxon>
        <taxon>Gammaproteobacteria</taxon>
        <taxon>Enterobacterales</taxon>
        <taxon>Enterobacteriaceae</taxon>
        <taxon>Escherichia</taxon>
    </lineage>
</organism>
<protein>
    <submittedName>
        <fullName evidence="5">Putative DNA methylase</fullName>
    </submittedName>
</protein>
<keyword evidence="5" id="KW-0614">Plasmid</keyword>
<dbReference type="Pfam" id="PF01555">
    <property type="entry name" value="N6_N4_Mtase"/>
    <property type="match status" value="1"/>
</dbReference>
<evidence type="ECO:0000256" key="2">
    <source>
        <dbReference type="ARBA" id="ARBA00022603"/>
    </source>
</evidence>
<dbReference type="NCBIfam" id="NF010253">
    <property type="entry name" value="PRK13699.1"/>
    <property type="match status" value="1"/>
</dbReference>
<evidence type="ECO:0000259" key="4">
    <source>
        <dbReference type="Pfam" id="PF01555"/>
    </source>
</evidence>
<sequence length="261" mass="29579">MSRFVLGNCIDVMARIPDNAIDFILTDPPYLVGFRDRQGRTIAGDKTDEWLQPACNEMYRVLKKDALMVSFYGWNRVDRFMSAWKNAGFSVVGHLVFTKNYTSKAAYVGYRHECAYKGDENMYCTVKEIIREVLDTDVPDSECVFAVVLTRGDVRHIAQDWNLSDDELETVMQRLDDAFEHGADVSVVHDVVRELMEEKHASRQVTVPAVMLEKVMALAGSEMKRLYAVGSENGGDGDTFVREEREAMDVVLQALDGEHMS</sequence>
<dbReference type="Proteomes" id="UP000001122">
    <property type="component" value="Plasmid pETEC_74"/>
</dbReference>
<dbReference type="InterPro" id="IPR002941">
    <property type="entry name" value="DNA_methylase_N4/N6"/>
</dbReference>
<proteinExistence type="inferred from homology"/>
<dbReference type="PROSITE" id="PS00092">
    <property type="entry name" value="N6_MTASE"/>
    <property type="match status" value="1"/>
</dbReference>
<gene>
    <name evidence="5" type="ordered locus">EcE24377A_E0028</name>
</gene>